<evidence type="ECO:0000256" key="6">
    <source>
        <dbReference type="SAM" id="SignalP"/>
    </source>
</evidence>
<feature type="chain" id="PRO_5046124247" evidence="6">
    <location>
        <begin position="24"/>
        <end position="475"/>
    </location>
</feature>
<sequence>MKKRTVVVALVFALFVSLFSACSSDDSNGGSSASPATGTQSQTPSPGEKTAEPGEKVVIKYANWNLGTEADNNIERQMIAAFEEAYPHIDIQLDESFDYSKYGDSLAAAAAAGNLPDVMMLPNIPFGLSNEWLLNIDSYTADDAEWASLPKVLEQAAHYGNGTYAIPAGMFFMGYFINQDLFEQANLPELDFSPTWDDFMNAVKTLNNAQENILGLSEAIQIPDWYAASVNPRLGWYTWDGQQYNLNDPAYIDGVNKAKQMLQGKYTFDSLTEEEKAKYNAGWHGEVWNQGKVAVRWEGTWATREFGSLSFESKFIGTPGGRFALVGDFMGIAQSSAHPAEAYQFAKFMTFGQDGILKRMELNTDGSYTSLPLTTDPGILEQYFATNNYEGLREAFDNIDQAIVEGVKIVPGYVRSRWEAPTGVKAGDKDNANLGDLIHHSVHGQTKIEDYAEQINKLANEEYKAAAAAISAMAE</sequence>
<evidence type="ECO:0000256" key="3">
    <source>
        <dbReference type="ARBA" id="ARBA00022448"/>
    </source>
</evidence>
<keyword evidence="3" id="KW-0813">Transport</keyword>
<gene>
    <name evidence="7" type="ORF">ACFO3S_20475</name>
</gene>
<evidence type="ECO:0000256" key="5">
    <source>
        <dbReference type="SAM" id="MobiDB-lite"/>
    </source>
</evidence>
<evidence type="ECO:0000313" key="7">
    <source>
        <dbReference type="EMBL" id="MFC4600631.1"/>
    </source>
</evidence>
<dbReference type="EMBL" id="JBHSEP010000018">
    <property type="protein sequence ID" value="MFC4600631.1"/>
    <property type="molecule type" value="Genomic_DNA"/>
</dbReference>
<keyword evidence="8" id="KW-1185">Reference proteome</keyword>
<evidence type="ECO:0000256" key="4">
    <source>
        <dbReference type="ARBA" id="ARBA00022729"/>
    </source>
</evidence>
<evidence type="ECO:0000313" key="8">
    <source>
        <dbReference type="Proteomes" id="UP001596028"/>
    </source>
</evidence>
<accession>A0ABV9FIT3</accession>
<feature type="compositionally biased region" description="Polar residues" evidence="5">
    <location>
        <begin position="35"/>
        <end position="45"/>
    </location>
</feature>
<protein>
    <submittedName>
        <fullName evidence="7">ABC transporter substrate-binding protein</fullName>
    </submittedName>
</protein>
<evidence type="ECO:0000256" key="1">
    <source>
        <dbReference type="ARBA" id="ARBA00004196"/>
    </source>
</evidence>
<proteinExistence type="inferred from homology"/>
<dbReference type="SUPFAM" id="SSF53850">
    <property type="entry name" value="Periplasmic binding protein-like II"/>
    <property type="match status" value="1"/>
</dbReference>
<feature type="region of interest" description="Disordered" evidence="5">
    <location>
        <begin position="27"/>
        <end position="52"/>
    </location>
</feature>
<feature type="signal peptide" evidence="6">
    <location>
        <begin position="1"/>
        <end position="23"/>
    </location>
</feature>
<dbReference type="Gene3D" id="3.40.190.10">
    <property type="entry name" value="Periplasmic binding protein-like II"/>
    <property type="match status" value="1"/>
</dbReference>
<name>A0ABV9FIT3_9BACL</name>
<evidence type="ECO:0000256" key="2">
    <source>
        <dbReference type="ARBA" id="ARBA00008520"/>
    </source>
</evidence>
<dbReference type="Pfam" id="PF01547">
    <property type="entry name" value="SBP_bac_1"/>
    <property type="match status" value="1"/>
</dbReference>
<dbReference type="InterPro" id="IPR006059">
    <property type="entry name" value="SBP"/>
</dbReference>
<keyword evidence="4 6" id="KW-0732">Signal</keyword>
<dbReference type="PANTHER" id="PTHR43649">
    <property type="entry name" value="ARABINOSE-BINDING PROTEIN-RELATED"/>
    <property type="match status" value="1"/>
</dbReference>
<dbReference type="Proteomes" id="UP001596028">
    <property type="component" value="Unassembled WGS sequence"/>
</dbReference>
<dbReference type="RefSeq" id="WP_378099889.1">
    <property type="nucleotide sequence ID" value="NZ_JBHSEP010000018.1"/>
</dbReference>
<reference evidence="8" key="1">
    <citation type="journal article" date="2019" name="Int. J. Syst. Evol. Microbiol.">
        <title>The Global Catalogue of Microorganisms (GCM) 10K type strain sequencing project: providing services to taxonomists for standard genome sequencing and annotation.</title>
        <authorList>
            <consortium name="The Broad Institute Genomics Platform"/>
            <consortium name="The Broad Institute Genome Sequencing Center for Infectious Disease"/>
            <person name="Wu L."/>
            <person name="Ma J."/>
        </authorList>
    </citation>
    <scope>NUCLEOTIDE SEQUENCE [LARGE SCALE GENOMIC DNA]</scope>
    <source>
        <strain evidence="8">CCUG 49571</strain>
    </source>
</reference>
<dbReference type="PROSITE" id="PS51257">
    <property type="entry name" value="PROKAR_LIPOPROTEIN"/>
    <property type="match status" value="1"/>
</dbReference>
<comment type="subcellular location">
    <subcellularLocation>
        <location evidence="1">Cell envelope</location>
    </subcellularLocation>
</comment>
<dbReference type="PANTHER" id="PTHR43649:SF31">
    <property type="entry name" value="SN-GLYCEROL-3-PHOSPHATE-BINDING PERIPLASMIC PROTEIN UGPB"/>
    <property type="match status" value="1"/>
</dbReference>
<comment type="similarity">
    <text evidence="2">Belongs to the bacterial solute-binding protein 1 family.</text>
</comment>
<organism evidence="7 8">
    <name type="scientific">Cohnella hongkongensis</name>
    <dbReference type="NCBI Taxonomy" id="178337"/>
    <lineage>
        <taxon>Bacteria</taxon>
        <taxon>Bacillati</taxon>
        <taxon>Bacillota</taxon>
        <taxon>Bacilli</taxon>
        <taxon>Bacillales</taxon>
        <taxon>Paenibacillaceae</taxon>
        <taxon>Cohnella</taxon>
    </lineage>
</organism>
<comment type="caution">
    <text evidence="7">The sequence shown here is derived from an EMBL/GenBank/DDBJ whole genome shotgun (WGS) entry which is preliminary data.</text>
</comment>
<dbReference type="InterPro" id="IPR050490">
    <property type="entry name" value="Bact_solute-bd_prot1"/>
</dbReference>